<evidence type="ECO:0000259" key="7">
    <source>
        <dbReference type="PROSITE" id="PS51910"/>
    </source>
</evidence>
<dbReference type="InterPro" id="IPR001223">
    <property type="entry name" value="Glyco_hydro18_cat"/>
</dbReference>
<dbReference type="PROSITE" id="PS51910">
    <property type="entry name" value="GH18_2"/>
    <property type="match status" value="1"/>
</dbReference>
<dbReference type="AlphaFoldDB" id="A0A8S0PBC7"/>
<dbReference type="Gene3D" id="3.20.20.80">
    <property type="entry name" value="Glycosidases"/>
    <property type="match status" value="1"/>
</dbReference>
<evidence type="ECO:0000313" key="8">
    <source>
        <dbReference type="EMBL" id="CAA2934975.1"/>
    </source>
</evidence>
<dbReference type="EC" id="3.2.1.14" evidence="1"/>
<evidence type="ECO:0000256" key="2">
    <source>
        <dbReference type="ARBA" id="ARBA00022801"/>
    </source>
</evidence>
<evidence type="ECO:0000256" key="3">
    <source>
        <dbReference type="ARBA" id="ARBA00023295"/>
    </source>
</evidence>
<evidence type="ECO:0000256" key="5">
    <source>
        <dbReference type="RuleBase" id="RU004453"/>
    </source>
</evidence>
<dbReference type="Proteomes" id="UP000594638">
    <property type="component" value="Unassembled WGS sequence"/>
</dbReference>
<protein>
    <recommendedName>
        <fullName evidence="1">chitinase</fullName>
        <ecNumber evidence="1">3.2.1.14</ecNumber>
    </recommendedName>
</protein>
<dbReference type="PANTHER" id="PTHR45708:SF40">
    <property type="entry name" value="BASIC ENDOCHITINASE"/>
    <property type="match status" value="1"/>
</dbReference>
<dbReference type="SUPFAM" id="SSF51445">
    <property type="entry name" value="(Trans)glycosidases"/>
    <property type="match status" value="1"/>
</dbReference>
<organism evidence="8 9">
    <name type="scientific">Olea europaea subsp. europaea</name>
    <dbReference type="NCBI Taxonomy" id="158383"/>
    <lineage>
        <taxon>Eukaryota</taxon>
        <taxon>Viridiplantae</taxon>
        <taxon>Streptophyta</taxon>
        <taxon>Embryophyta</taxon>
        <taxon>Tracheophyta</taxon>
        <taxon>Spermatophyta</taxon>
        <taxon>Magnoliopsida</taxon>
        <taxon>eudicotyledons</taxon>
        <taxon>Gunneridae</taxon>
        <taxon>Pentapetalae</taxon>
        <taxon>asterids</taxon>
        <taxon>lamiids</taxon>
        <taxon>Lamiales</taxon>
        <taxon>Oleaceae</taxon>
        <taxon>Oleeae</taxon>
        <taxon>Olea</taxon>
    </lineage>
</organism>
<evidence type="ECO:0000313" key="9">
    <source>
        <dbReference type="Proteomes" id="UP000594638"/>
    </source>
</evidence>
<evidence type="ECO:0000256" key="1">
    <source>
        <dbReference type="ARBA" id="ARBA00012729"/>
    </source>
</evidence>
<dbReference type="InterPro" id="IPR001579">
    <property type="entry name" value="Glyco_hydro_18_chit_AS"/>
</dbReference>
<proteinExistence type="inferred from homology"/>
<keyword evidence="3 4" id="KW-0326">Glycosidase</keyword>
<reference evidence="8 9" key="1">
    <citation type="submission" date="2019-12" db="EMBL/GenBank/DDBJ databases">
        <authorList>
            <person name="Alioto T."/>
            <person name="Alioto T."/>
            <person name="Gomez Garrido J."/>
        </authorList>
    </citation>
    <scope>NUCLEOTIDE SEQUENCE [LARGE SCALE GENOMIC DNA]</scope>
</reference>
<gene>
    <name evidence="8" type="ORF">OLEA9_A061598</name>
</gene>
<dbReference type="InterPro" id="IPR017853">
    <property type="entry name" value="GH"/>
</dbReference>
<evidence type="ECO:0000256" key="6">
    <source>
        <dbReference type="SAM" id="MobiDB-lite"/>
    </source>
</evidence>
<keyword evidence="2 4" id="KW-0378">Hydrolase</keyword>
<dbReference type="EMBL" id="CACTIH010000021">
    <property type="protein sequence ID" value="CAA2934975.1"/>
    <property type="molecule type" value="Genomic_DNA"/>
</dbReference>
<name>A0A8S0PBC7_OLEEU</name>
<feature type="region of interest" description="Disordered" evidence="6">
    <location>
        <begin position="218"/>
        <end position="237"/>
    </location>
</feature>
<feature type="domain" description="GH18" evidence="7">
    <location>
        <begin position="41"/>
        <end position="272"/>
    </location>
</feature>
<dbReference type="GO" id="GO:0008843">
    <property type="term" value="F:endochitinase activity"/>
    <property type="evidence" value="ECO:0007669"/>
    <property type="project" value="UniProtKB-EC"/>
</dbReference>
<accession>A0A8S0PBC7</accession>
<dbReference type="Gramene" id="OE9A061598T1">
    <property type="protein sequence ID" value="OE9A061598C1"/>
    <property type="gene ID" value="OE9A061598"/>
</dbReference>
<comment type="caution">
    <text evidence="8">The sequence shown here is derived from an EMBL/GenBank/DDBJ whole genome shotgun (WGS) entry which is preliminary data.</text>
</comment>
<dbReference type="GO" id="GO:0005975">
    <property type="term" value="P:carbohydrate metabolic process"/>
    <property type="evidence" value="ECO:0007669"/>
    <property type="project" value="InterPro"/>
</dbReference>
<dbReference type="OrthoDB" id="6020543at2759"/>
<comment type="similarity">
    <text evidence="5">Belongs to the glycosyl hydrolase 18 family.</text>
</comment>
<evidence type="ECO:0000256" key="4">
    <source>
        <dbReference type="RuleBase" id="RU000489"/>
    </source>
</evidence>
<dbReference type="InterPro" id="IPR050542">
    <property type="entry name" value="Glycosyl_Hydrlase18_Chitinase"/>
</dbReference>
<keyword evidence="9" id="KW-1185">Reference proteome</keyword>
<dbReference type="PROSITE" id="PS01095">
    <property type="entry name" value="GH18_1"/>
    <property type="match status" value="1"/>
</dbReference>
<dbReference type="PANTHER" id="PTHR45708">
    <property type="entry name" value="ENDOCHITINASE"/>
    <property type="match status" value="1"/>
</dbReference>
<dbReference type="Pfam" id="PF00704">
    <property type="entry name" value="Glyco_hydro_18"/>
    <property type="match status" value="1"/>
</dbReference>
<sequence>MYLSLSSITSIQLKNHEDETSIFTFFIFCNIGSPDLGNRSCRNSCILGQNDEGTLRDTCGFRLYQIVNIAFLSTFGNGQKTQLNLAVRCDPLSGGYQKLSNSIKKCQSHGVKVMLSIGGSDGSYWLSSANDARQVADYLWNNLVGGRSTFGPLGNAVLNGIDFDIEAGQDHYSNLVGKLYEYGLKAPQCPFPDQRLGNALKIGLLDYVWVPQQTPANPNMNNIDNSDRFGNRGQTRGAPQNVNLYPKFVIGDTRLDVVPIPVLKESKSIWRN</sequence>
<dbReference type="GO" id="GO:0005576">
    <property type="term" value="C:extracellular region"/>
    <property type="evidence" value="ECO:0007669"/>
    <property type="project" value="TreeGrafter"/>
</dbReference>